<sequence length="383" mass="44100">MKNILYLHAGAEMYGADIVLLELIKGLNKKEYNPYVVLPCEGLLVEKMKENDIPVQVIPYPILRRKYFNLFGIIRYMKDYFVYSKKLKEICANKKIDIIHTNTSAVLEGIYLKKKLDIKHVWHIHEIIMKPKFIHKTLSFLISKYADQVITVSNSVKNHLIATKYFKEDEIKVVYNGVDNQIFNPDNKYDYLKQELNIPNDAVVVGMIGRVNAWKGQNDFLDAIKYVLVKDKNVYAMLVGGVFEGQEWRMTELKDRIKQMDNSDRIILQDYRTDVKNIHCLFDVFVLPSTNPDPLPTVVLESMASGTPVVAYAHGGVCEMVKQDYNGKLVEVGNAKALADAIHNLVCDEKLRISQSINSLERQKNMFSLDSYISNFTEVYKKL</sequence>
<evidence type="ECO:0000259" key="1">
    <source>
        <dbReference type="Pfam" id="PF00534"/>
    </source>
</evidence>
<comment type="caution">
    <text evidence="3">The sequence shown here is derived from an EMBL/GenBank/DDBJ whole genome shotgun (WGS) entry which is preliminary data.</text>
</comment>
<dbReference type="AlphaFoldDB" id="A0A7X2MZ06"/>
<dbReference type="PANTHER" id="PTHR12526:SF630">
    <property type="entry name" value="GLYCOSYLTRANSFERASE"/>
    <property type="match status" value="1"/>
</dbReference>
<organism evidence="3 4">
    <name type="scientific">Inconstantimicrobium porci</name>
    <dbReference type="NCBI Taxonomy" id="2652291"/>
    <lineage>
        <taxon>Bacteria</taxon>
        <taxon>Bacillati</taxon>
        <taxon>Bacillota</taxon>
        <taxon>Clostridia</taxon>
        <taxon>Eubacteriales</taxon>
        <taxon>Clostridiaceae</taxon>
        <taxon>Inconstantimicrobium</taxon>
    </lineage>
</organism>
<dbReference type="Pfam" id="PF13439">
    <property type="entry name" value="Glyco_transf_4"/>
    <property type="match status" value="1"/>
</dbReference>
<feature type="domain" description="Glycosyl transferase family 1" evidence="1">
    <location>
        <begin position="193"/>
        <end position="354"/>
    </location>
</feature>
<proteinExistence type="predicted"/>
<gene>
    <name evidence="3" type="ORF">FYJ33_07215</name>
</gene>
<dbReference type="InterPro" id="IPR028098">
    <property type="entry name" value="Glyco_trans_4-like_N"/>
</dbReference>
<dbReference type="Gene3D" id="3.40.50.2000">
    <property type="entry name" value="Glycogen Phosphorylase B"/>
    <property type="match status" value="2"/>
</dbReference>
<evidence type="ECO:0000313" key="4">
    <source>
        <dbReference type="Proteomes" id="UP000460287"/>
    </source>
</evidence>
<dbReference type="GO" id="GO:0016757">
    <property type="term" value="F:glycosyltransferase activity"/>
    <property type="evidence" value="ECO:0007669"/>
    <property type="project" value="InterPro"/>
</dbReference>
<dbReference type="InterPro" id="IPR001296">
    <property type="entry name" value="Glyco_trans_1"/>
</dbReference>
<dbReference type="Pfam" id="PF00534">
    <property type="entry name" value="Glycos_transf_1"/>
    <property type="match status" value="1"/>
</dbReference>
<evidence type="ECO:0000313" key="3">
    <source>
        <dbReference type="EMBL" id="MSR91205.1"/>
    </source>
</evidence>
<protein>
    <submittedName>
        <fullName evidence="3">Glycosyltransferase family 4 protein</fullName>
    </submittedName>
</protein>
<reference evidence="3 4" key="1">
    <citation type="submission" date="2019-08" db="EMBL/GenBank/DDBJ databases">
        <title>In-depth cultivation of the pig gut microbiome towards novel bacterial diversity and tailored functional studies.</title>
        <authorList>
            <person name="Wylensek D."/>
            <person name="Hitch T.C.A."/>
            <person name="Clavel T."/>
        </authorList>
    </citation>
    <scope>NUCLEOTIDE SEQUENCE [LARGE SCALE GENOMIC DNA]</scope>
    <source>
        <strain evidence="3 4">WCA-383-APC-5B</strain>
    </source>
</reference>
<dbReference type="PANTHER" id="PTHR12526">
    <property type="entry name" value="GLYCOSYLTRANSFERASE"/>
    <property type="match status" value="1"/>
</dbReference>
<dbReference type="RefSeq" id="WP_154531083.1">
    <property type="nucleotide sequence ID" value="NZ_VULX01000008.1"/>
</dbReference>
<dbReference type="Proteomes" id="UP000460287">
    <property type="component" value="Unassembled WGS sequence"/>
</dbReference>
<dbReference type="EMBL" id="VULX01000008">
    <property type="protein sequence ID" value="MSR91205.1"/>
    <property type="molecule type" value="Genomic_DNA"/>
</dbReference>
<dbReference type="SUPFAM" id="SSF53756">
    <property type="entry name" value="UDP-Glycosyltransferase/glycogen phosphorylase"/>
    <property type="match status" value="1"/>
</dbReference>
<name>A0A7X2MZ06_9CLOT</name>
<evidence type="ECO:0000259" key="2">
    <source>
        <dbReference type="Pfam" id="PF13439"/>
    </source>
</evidence>
<dbReference type="CDD" id="cd03801">
    <property type="entry name" value="GT4_PimA-like"/>
    <property type="match status" value="1"/>
</dbReference>
<keyword evidence="4" id="KW-1185">Reference proteome</keyword>
<keyword evidence="3" id="KW-0808">Transferase</keyword>
<feature type="domain" description="Glycosyltransferase subfamily 4-like N-terminal" evidence="2">
    <location>
        <begin position="15"/>
        <end position="179"/>
    </location>
</feature>
<accession>A0A7X2MZ06</accession>